<proteinExistence type="predicted"/>
<dbReference type="AlphaFoldDB" id="A0A024G0D1"/>
<dbReference type="OrthoDB" id="165842at2759"/>
<dbReference type="Proteomes" id="UP000053237">
    <property type="component" value="Unassembled WGS sequence"/>
</dbReference>
<dbReference type="STRING" id="65357.A0A024G0D1"/>
<accession>A0A024G0D1</accession>
<evidence type="ECO:0000313" key="2">
    <source>
        <dbReference type="Proteomes" id="UP000053237"/>
    </source>
</evidence>
<sequence>MCNRTNTTVGLERISTDFISDLWLALKAVTLHFVWTDRNRRFFDQRSATPTVPALFLIYTTFSVHVRYYRRHVTIKTNAFGSQKCWINSQRKDHLVDSSAAEDHCCGYGTDKSKSKCNSDPSPSWLALFNLVWRTAHQFAKHAFPSWTQSRIKMAEATAAEYFQRKTYYRLSQFAKNETS</sequence>
<organism evidence="1 2">
    <name type="scientific">Albugo candida</name>
    <dbReference type="NCBI Taxonomy" id="65357"/>
    <lineage>
        <taxon>Eukaryota</taxon>
        <taxon>Sar</taxon>
        <taxon>Stramenopiles</taxon>
        <taxon>Oomycota</taxon>
        <taxon>Peronosporomycetes</taxon>
        <taxon>Albuginales</taxon>
        <taxon>Albuginaceae</taxon>
        <taxon>Albugo</taxon>
    </lineage>
</organism>
<protein>
    <submittedName>
        <fullName evidence="1">Uncharacterized protein</fullName>
    </submittedName>
</protein>
<gene>
    <name evidence="1" type="ORF">BN9_010080</name>
</gene>
<keyword evidence="2" id="KW-1185">Reference proteome</keyword>
<comment type="caution">
    <text evidence="1">The sequence shown here is derived from an EMBL/GenBank/DDBJ whole genome shotgun (WGS) entry which is preliminary data.</text>
</comment>
<dbReference type="InParanoid" id="A0A024G0D1"/>
<name>A0A024G0D1_9STRA</name>
<reference evidence="1 2" key="1">
    <citation type="submission" date="2012-05" db="EMBL/GenBank/DDBJ databases">
        <title>Recombination and specialization in a pathogen metapopulation.</title>
        <authorList>
            <person name="Gardiner A."/>
            <person name="Kemen E."/>
            <person name="Schultz-Larsen T."/>
            <person name="MacLean D."/>
            <person name="Van Oosterhout C."/>
            <person name="Jones J.D.G."/>
        </authorList>
    </citation>
    <scope>NUCLEOTIDE SEQUENCE [LARGE SCALE GENOMIC DNA]</scope>
    <source>
        <strain evidence="1 2">Ac Nc2</strain>
    </source>
</reference>
<evidence type="ECO:0000313" key="1">
    <source>
        <dbReference type="EMBL" id="CCI40224.1"/>
    </source>
</evidence>
<dbReference type="EMBL" id="CAIX01000006">
    <property type="protein sequence ID" value="CCI40224.1"/>
    <property type="molecule type" value="Genomic_DNA"/>
</dbReference>